<feature type="transmembrane region" description="Helical" evidence="1">
    <location>
        <begin position="12"/>
        <end position="38"/>
    </location>
</feature>
<evidence type="ECO:0000313" key="3">
    <source>
        <dbReference type="Proteomes" id="UP000543598"/>
    </source>
</evidence>
<feature type="transmembrane region" description="Helical" evidence="1">
    <location>
        <begin position="279"/>
        <end position="300"/>
    </location>
</feature>
<sequence length="307" mass="31410">MAEATRRGVVAVTAGVAFVLVGAGVGVVAGGVLGIRALPAVDTAEAASPWAARILLALGIAWMLIGMLAARTRLVRRPGAAAARASWLASTRPWRARESSLGLYRLDRWLLVCVPAGLLVATRAAETSFVSWTYLAIVLGAWLVFALALRLFIGRRSPWPVIAAVGGAIVLRCVVTLFVVSAGGPRGAWFAFWVDPAGRVAYSALALALFLWVFLAAGWALSAPIGLTRAIGAVVASAGAAVAVPAAVIALVGIDVVRVALHDQFGRFGVTSAAAIPDAAAWVAAIVGLALAAVGVALAMPRRVAAS</sequence>
<feature type="transmembrane region" description="Helical" evidence="1">
    <location>
        <begin position="131"/>
        <end position="152"/>
    </location>
</feature>
<feature type="transmembrane region" description="Helical" evidence="1">
    <location>
        <begin position="233"/>
        <end position="259"/>
    </location>
</feature>
<proteinExistence type="predicted"/>
<evidence type="ECO:0000313" key="2">
    <source>
        <dbReference type="EMBL" id="NNH04518.1"/>
    </source>
</evidence>
<accession>A0A7Y2M3P3</accession>
<organism evidence="2 3">
    <name type="scientific">Microbacterium ulmi</name>
    <dbReference type="NCBI Taxonomy" id="179095"/>
    <lineage>
        <taxon>Bacteria</taxon>
        <taxon>Bacillati</taxon>
        <taxon>Actinomycetota</taxon>
        <taxon>Actinomycetes</taxon>
        <taxon>Micrococcales</taxon>
        <taxon>Microbacteriaceae</taxon>
        <taxon>Microbacterium</taxon>
    </lineage>
</organism>
<dbReference type="AlphaFoldDB" id="A0A7Y2M3P3"/>
<dbReference type="EMBL" id="JABEMB010000017">
    <property type="protein sequence ID" value="NNH04518.1"/>
    <property type="molecule type" value="Genomic_DNA"/>
</dbReference>
<keyword evidence="1" id="KW-0472">Membrane</keyword>
<feature type="transmembrane region" description="Helical" evidence="1">
    <location>
        <begin position="106"/>
        <end position="125"/>
    </location>
</feature>
<name>A0A7Y2M3P3_9MICO</name>
<feature type="transmembrane region" description="Helical" evidence="1">
    <location>
        <begin position="50"/>
        <end position="70"/>
    </location>
</feature>
<keyword evidence="3" id="KW-1185">Reference proteome</keyword>
<protein>
    <submittedName>
        <fullName evidence="2">Uncharacterized protein</fullName>
    </submittedName>
</protein>
<dbReference type="RefSeq" id="WP_167038656.1">
    <property type="nucleotide sequence ID" value="NZ_BAAANA010000001.1"/>
</dbReference>
<keyword evidence="1" id="KW-1133">Transmembrane helix</keyword>
<feature type="transmembrane region" description="Helical" evidence="1">
    <location>
        <begin position="200"/>
        <end position="221"/>
    </location>
</feature>
<dbReference type="Proteomes" id="UP000543598">
    <property type="component" value="Unassembled WGS sequence"/>
</dbReference>
<gene>
    <name evidence="2" type="ORF">HLA99_11750</name>
</gene>
<feature type="transmembrane region" description="Helical" evidence="1">
    <location>
        <begin position="159"/>
        <end position="180"/>
    </location>
</feature>
<comment type="caution">
    <text evidence="2">The sequence shown here is derived from an EMBL/GenBank/DDBJ whole genome shotgun (WGS) entry which is preliminary data.</text>
</comment>
<reference evidence="2 3" key="1">
    <citation type="submission" date="2020-05" db="EMBL/GenBank/DDBJ databases">
        <title>MicrobeNet Type strains.</title>
        <authorList>
            <person name="Nicholson A.C."/>
        </authorList>
    </citation>
    <scope>NUCLEOTIDE SEQUENCE [LARGE SCALE GENOMIC DNA]</scope>
    <source>
        <strain evidence="2 3">JCM 14282</strain>
    </source>
</reference>
<keyword evidence="1" id="KW-0812">Transmembrane</keyword>
<evidence type="ECO:0000256" key="1">
    <source>
        <dbReference type="SAM" id="Phobius"/>
    </source>
</evidence>